<reference evidence="1 2" key="1">
    <citation type="journal article" date="2013" name="PLoS Genet.">
        <title>The genome and development-dependent transcriptomes of Pyronema confluens: a window into fungal evolution.</title>
        <authorList>
            <person name="Traeger S."/>
            <person name="Altegoer F."/>
            <person name="Freitag M."/>
            <person name="Gabaldon T."/>
            <person name="Kempken F."/>
            <person name="Kumar A."/>
            <person name="Marcet-Houben M."/>
            <person name="Poggeler S."/>
            <person name="Stajich J.E."/>
            <person name="Nowrousian M."/>
        </authorList>
    </citation>
    <scope>NUCLEOTIDE SEQUENCE [LARGE SCALE GENOMIC DNA]</scope>
    <source>
        <strain evidence="2">CBS 100304</strain>
        <tissue evidence="1">Vegetative mycelium</tissue>
    </source>
</reference>
<organism evidence="1 2">
    <name type="scientific">Pyronema omphalodes (strain CBS 100304)</name>
    <name type="common">Pyronema confluens</name>
    <dbReference type="NCBI Taxonomy" id="1076935"/>
    <lineage>
        <taxon>Eukaryota</taxon>
        <taxon>Fungi</taxon>
        <taxon>Dikarya</taxon>
        <taxon>Ascomycota</taxon>
        <taxon>Pezizomycotina</taxon>
        <taxon>Pezizomycetes</taxon>
        <taxon>Pezizales</taxon>
        <taxon>Pyronemataceae</taxon>
        <taxon>Pyronema</taxon>
    </lineage>
</organism>
<keyword evidence="2" id="KW-1185">Reference proteome</keyword>
<accession>U4L4W8</accession>
<protein>
    <submittedName>
        <fullName evidence="1">Uncharacterized protein</fullName>
    </submittedName>
</protein>
<dbReference type="Proteomes" id="UP000018144">
    <property type="component" value="Unassembled WGS sequence"/>
</dbReference>
<sequence length="112" mass="12347">MISISIASRPNPWRIHGGIPIETPASPSLSGIRKYHVNSGVPTCQLRSAENCRSFFSLPDGKQSFRKKVKKILNHSKSELNIALASHGSLSICSTAINWFILINDVEVSREC</sequence>
<gene>
    <name evidence="1" type="ORF">PCON_06937</name>
</gene>
<evidence type="ECO:0000313" key="2">
    <source>
        <dbReference type="Proteomes" id="UP000018144"/>
    </source>
</evidence>
<name>U4L4W8_PYROM</name>
<proteinExistence type="predicted"/>
<dbReference type="EMBL" id="HF935349">
    <property type="protein sequence ID" value="CCX07348.1"/>
    <property type="molecule type" value="Genomic_DNA"/>
</dbReference>
<evidence type="ECO:0000313" key="1">
    <source>
        <dbReference type="EMBL" id="CCX07348.1"/>
    </source>
</evidence>
<dbReference type="AlphaFoldDB" id="U4L4W8"/>